<evidence type="ECO:0000256" key="1">
    <source>
        <dbReference type="ARBA" id="ARBA00006611"/>
    </source>
</evidence>
<dbReference type="GO" id="GO:0016887">
    <property type="term" value="F:ATP hydrolysis activity"/>
    <property type="evidence" value="ECO:0007669"/>
    <property type="project" value="TreeGrafter"/>
</dbReference>
<name>A0A1G2KVC3_9BACT</name>
<dbReference type="InterPro" id="IPR001482">
    <property type="entry name" value="T2SS/T4SS_dom"/>
</dbReference>
<accession>A0A1G2KVC3</accession>
<organism evidence="5 6">
    <name type="scientific">Candidatus Sungbacteria bacterium RIFCSPHIGHO2_02_FULL_51_29</name>
    <dbReference type="NCBI Taxonomy" id="1802273"/>
    <lineage>
        <taxon>Bacteria</taxon>
        <taxon>Candidatus Sungiibacteriota</taxon>
    </lineage>
</organism>
<dbReference type="InterPro" id="IPR007831">
    <property type="entry name" value="T2SS_GspE_N"/>
</dbReference>
<feature type="domain" description="Bacterial type II secretion system protein E" evidence="4">
    <location>
        <begin position="379"/>
        <end position="393"/>
    </location>
</feature>
<evidence type="ECO:0000313" key="5">
    <source>
        <dbReference type="EMBL" id="OHA03390.1"/>
    </source>
</evidence>
<evidence type="ECO:0000256" key="2">
    <source>
        <dbReference type="ARBA" id="ARBA00022741"/>
    </source>
</evidence>
<dbReference type="CDD" id="cd01129">
    <property type="entry name" value="PulE-GspE-like"/>
    <property type="match status" value="1"/>
</dbReference>
<keyword evidence="2" id="KW-0547">Nucleotide-binding</keyword>
<dbReference type="AlphaFoldDB" id="A0A1G2KVC3"/>
<comment type="caution">
    <text evidence="5">The sequence shown here is derived from an EMBL/GenBank/DDBJ whole genome shotgun (WGS) entry which is preliminary data.</text>
</comment>
<reference evidence="5 6" key="1">
    <citation type="journal article" date="2016" name="Nat. Commun.">
        <title>Thousands of microbial genomes shed light on interconnected biogeochemical processes in an aquifer system.</title>
        <authorList>
            <person name="Anantharaman K."/>
            <person name="Brown C.T."/>
            <person name="Hug L.A."/>
            <person name="Sharon I."/>
            <person name="Castelle C.J."/>
            <person name="Probst A.J."/>
            <person name="Thomas B.C."/>
            <person name="Singh A."/>
            <person name="Wilkins M.J."/>
            <person name="Karaoz U."/>
            <person name="Brodie E.L."/>
            <person name="Williams K.H."/>
            <person name="Hubbard S.S."/>
            <person name="Banfield J.F."/>
        </authorList>
    </citation>
    <scope>NUCLEOTIDE SEQUENCE [LARGE SCALE GENOMIC DNA]</scope>
</reference>
<dbReference type="Gene3D" id="3.40.50.300">
    <property type="entry name" value="P-loop containing nucleotide triphosphate hydrolases"/>
    <property type="match status" value="1"/>
</dbReference>
<dbReference type="SUPFAM" id="SSF160246">
    <property type="entry name" value="EspE N-terminal domain-like"/>
    <property type="match status" value="1"/>
</dbReference>
<dbReference type="Pfam" id="PF05157">
    <property type="entry name" value="MshEN"/>
    <property type="match status" value="1"/>
</dbReference>
<protein>
    <recommendedName>
        <fullName evidence="4">Bacterial type II secretion system protein E domain-containing protein</fullName>
    </recommendedName>
</protein>
<dbReference type="PANTHER" id="PTHR30258:SF3">
    <property type="entry name" value="SLL1921 PROTEIN"/>
    <property type="match status" value="1"/>
</dbReference>
<keyword evidence="3" id="KW-0067">ATP-binding</keyword>
<dbReference type="PROSITE" id="PS00662">
    <property type="entry name" value="T2SP_E"/>
    <property type="match status" value="1"/>
</dbReference>
<dbReference type="SUPFAM" id="SSF52540">
    <property type="entry name" value="P-loop containing nucleoside triphosphate hydrolases"/>
    <property type="match status" value="1"/>
</dbReference>
<sequence length="569" mass="63101">MAKNILEILSRKGAFPKEEIVGIKREAQEHSSSVEDVLLGRGVSERDIALAKSELFGIDTYFLEGKKVPYDVLKEIPEESARFYSFIPLDRKEGVLEIGMVSPDDLKAQDALKFIGQRLGVPFRSYIITPSDFESIVQEYKSLGGEVTKALSDFEKKLELDRPAIHRGQGEKITEDAPITKMVGVILRYAVEGRASDVHIEPLGDKLRVRFRVDGVLYTGLVLPGNVHAAVVTRIKIMTNLKIDELRIPQDGRFHARVLDKEVDFRVSTFPTSYGEKVAIRILDPDAGIKTLADLGIEGRNKELLERSMQKPYGMILVTGPTGSGKSTTLYAMLQILNQEGKNIVSLEDPIEYYMPGMNQSQVRPEIGYDFATGLRHILRQDPDIIMVGEIRDKETAQLAVHAALTGHLVLSTLHTNNALGVIPRLLDMGVDPFLIPSTVILAIGQRLVRRLCAESRKEVPIEGHIKDVIARELAALPAAFKDEMEKQKFSSVFLGEASATCPKGSRGRIGVYEVLEMTPQLEKIVLEGPSETKIGAEALRQNMITMRQDGVMKALRGIIGVDELLEVI</sequence>
<dbReference type="InterPro" id="IPR037257">
    <property type="entry name" value="T2SS_E_N_sf"/>
</dbReference>
<dbReference type="PANTHER" id="PTHR30258">
    <property type="entry name" value="TYPE II SECRETION SYSTEM PROTEIN GSPE-RELATED"/>
    <property type="match status" value="1"/>
</dbReference>
<gene>
    <name evidence="5" type="ORF">A3C16_05690</name>
</gene>
<dbReference type="InterPro" id="IPR027417">
    <property type="entry name" value="P-loop_NTPase"/>
</dbReference>
<comment type="similarity">
    <text evidence="1">Belongs to the GSP E family.</text>
</comment>
<evidence type="ECO:0000313" key="6">
    <source>
        <dbReference type="Proteomes" id="UP000177811"/>
    </source>
</evidence>
<evidence type="ECO:0000256" key="3">
    <source>
        <dbReference type="ARBA" id="ARBA00022840"/>
    </source>
</evidence>
<dbReference type="Pfam" id="PF00437">
    <property type="entry name" value="T2SSE"/>
    <property type="match status" value="1"/>
</dbReference>
<dbReference type="GO" id="GO:0005886">
    <property type="term" value="C:plasma membrane"/>
    <property type="evidence" value="ECO:0007669"/>
    <property type="project" value="TreeGrafter"/>
</dbReference>
<dbReference type="SMART" id="SM00382">
    <property type="entry name" value="AAA"/>
    <property type="match status" value="1"/>
</dbReference>
<dbReference type="InterPro" id="IPR003593">
    <property type="entry name" value="AAA+_ATPase"/>
</dbReference>
<dbReference type="Gene3D" id="3.30.300.160">
    <property type="entry name" value="Type II secretion system, protein E, N-terminal domain"/>
    <property type="match status" value="1"/>
</dbReference>
<dbReference type="EMBL" id="MHQL01000016">
    <property type="protein sequence ID" value="OHA03390.1"/>
    <property type="molecule type" value="Genomic_DNA"/>
</dbReference>
<evidence type="ECO:0000259" key="4">
    <source>
        <dbReference type="PROSITE" id="PS00662"/>
    </source>
</evidence>
<dbReference type="Gene3D" id="3.30.450.90">
    <property type="match status" value="1"/>
</dbReference>
<proteinExistence type="inferred from homology"/>
<dbReference type="GO" id="GO:0005524">
    <property type="term" value="F:ATP binding"/>
    <property type="evidence" value="ECO:0007669"/>
    <property type="project" value="UniProtKB-KW"/>
</dbReference>
<dbReference type="Proteomes" id="UP000177811">
    <property type="component" value="Unassembled WGS sequence"/>
</dbReference>